<feature type="domain" description="HTH marR-type" evidence="1">
    <location>
        <begin position="37"/>
        <end position="79"/>
    </location>
</feature>
<evidence type="ECO:0000313" key="2">
    <source>
        <dbReference type="EMBL" id="SDC20820.1"/>
    </source>
</evidence>
<dbReference type="KEGG" id="pmad:BAY61_12200"/>
<gene>
    <name evidence="2" type="ORF">SAMN05421630_101817</name>
</gene>
<dbReference type="EMBL" id="FMZE01000001">
    <property type="protein sequence ID" value="SDC20820.1"/>
    <property type="molecule type" value="Genomic_DNA"/>
</dbReference>
<proteinExistence type="predicted"/>
<dbReference type="InterPro" id="IPR036388">
    <property type="entry name" value="WH-like_DNA-bd_sf"/>
</dbReference>
<name>A0A222VP53_9PSEU</name>
<dbReference type="InterPro" id="IPR000835">
    <property type="entry name" value="HTH_MarR-typ"/>
</dbReference>
<dbReference type="STRING" id="530584.SAMN05421630_101817"/>
<dbReference type="AlphaFoldDB" id="A0A222VP53"/>
<reference evidence="2 3" key="1">
    <citation type="submission" date="2016-10" db="EMBL/GenBank/DDBJ databases">
        <authorList>
            <person name="de Groot N.N."/>
        </authorList>
    </citation>
    <scope>NUCLEOTIDE SEQUENCE [LARGE SCALE GENOMIC DNA]</scope>
    <source>
        <strain evidence="2 3">CGMCC 4.5506</strain>
    </source>
</reference>
<dbReference type="Gene3D" id="1.10.10.10">
    <property type="entry name" value="Winged helix-like DNA-binding domain superfamily/Winged helix DNA-binding domain"/>
    <property type="match status" value="1"/>
</dbReference>
<protein>
    <recommendedName>
        <fullName evidence="1">HTH marR-type domain-containing protein</fullName>
    </recommendedName>
</protein>
<dbReference type="PANTHER" id="PTHR38465">
    <property type="entry name" value="HTH-TYPE TRANSCRIPTIONAL REGULATOR MJ1563-RELATED"/>
    <property type="match status" value="1"/>
</dbReference>
<dbReference type="PANTHER" id="PTHR38465:SF2">
    <property type="entry name" value="HTH-TYPE TRANSCRIPTIONAL REGULATOR MMPR5"/>
    <property type="match status" value="1"/>
</dbReference>
<dbReference type="GO" id="GO:0003700">
    <property type="term" value="F:DNA-binding transcription factor activity"/>
    <property type="evidence" value="ECO:0007669"/>
    <property type="project" value="InterPro"/>
</dbReference>
<dbReference type="SUPFAM" id="SSF46785">
    <property type="entry name" value="Winged helix' DNA-binding domain"/>
    <property type="match status" value="1"/>
</dbReference>
<keyword evidence="3" id="KW-1185">Reference proteome</keyword>
<dbReference type="Pfam" id="PF12802">
    <property type="entry name" value="MarR_2"/>
    <property type="match status" value="1"/>
</dbReference>
<dbReference type="InterPro" id="IPR052362">
    <property type="entry name" value="HTH-GbsR_regulator"/>
</dbReference>
<evidence type="ECO:0000313" key="3">
    <source>
        <dbReference type="Proteomes" id="UP000199494"/>
    </source>
</evidence>
<dbReference type="InterPro" id="IPR036390">
    <property type="entry name" value="WH_DNA-bd_sf"/>
</dbReference>
<accession>A0A222VP53</accession>
<dbReference type="Proteomes" id="UP000199494">
    <property type="component" value="Unassembled WGS sequence"/>
</dbReference>
<organism evidence="2 3">
    <name type="scientific">Prauserella marina</name>
    <dbReference type="NCBI Taxonomy" id="530584"/>
    <lineage>
        <taxon>Bacteria</taxon>
        <taxon>Bacillati</taxon>
        <taxon>Actinomycetota</taxon>
        <taxon>Actinomycetes</taxon>
        <taxon>Pseudonocardiales</taxon>
        <taxon>Pseudonocardiaceae</taxon>
        <taxon>Prauserella</taxon>
    </lineage>
</organism>
<evidence type="ECO:0000259" key="1">
    <source>
        <dbReference type="Pfam" id="PF12802"/>
    </source>
</evidence>
<dbReference type="OrthoDB" id="8097571at2"/>
<sequence length="146" mass="15529">MSATAEESFVNTIGDLLASWRLSHATGRVYGRLLLEPDPVSLDRLGSALGLSKGAISTAVRELVAWGLATTIPQAGSRRLLVEATGGLETLLAASHQRARQFIGALRDGKALAGSEAGRQRLDDVTDLFENYVAAGEELLRRRGDA</sequence>
<dbReference type="RefSeq" id="WP_091797186.1">
    <property type="nucleotide sequence ID" value="NZ_CP016353.1"/>
</dbReference>